<dbReference type="SUPFAM" id="SSF51294">
    <property type="entry name" value="Hedgehog/intein (Hint) domain"/>
    <property type="match status" value="1"/>
</dbReference>
<reference evidence="2 3" key="1">
    <citation type="submission" date="2021-01" db="EMBL/GenBank/DDBJ databases">
        <title>Biogeographic distribution of Paracoccus.</title>
        <authorList>
            <person name="Hollensteiner J."/>
            <person name="Leineberger J."/>
            <person name="Brinkhoff T."/>
            <person name="Daniel R."/>
        </authorList>
    </citation>
    <scope>NUCLEOTIDE SEQUENCE [LARGE SCALE GENOMIC DNA]</scope>
    <source>
        <strain evidence="2 3">LMG25392</strain>
    </source>
</reference>
<dbReference type="Pfam" id="PF13403">
    <property type="entry name" value="Hint_2"/>
    <property type="match status" value="1"/>
</dbReference>
<proteinExistence type="predicted"/>
<accession>A0ABY7SZL0</accession>
<evidence type="ECO:0000313" key="3">
    <source>
        <dbReference type="Proteomes" id="UP001218412"/>
    </source>
</evidence>
<gene>
    <name evidence="2" type="ORF">JHW45_06000</name>
</gene>
<feature type="domain" description="Hedgehog/Intein (Hint)" evidence="1">
    <location>
        <begin position="170"/>
        <end position="316"/>
    </location>
</feature>
<keyword evidence="3" id="KW-1185">Reference proteome</keyword>
<evidence type="ECO:0000313" key="2">
    <source>
        <dbReference type="EMBL" id="WCR12495.1"/>
    </source>
</evidence>
<name>A0ABY7SZL0_9RHOB</name>
<protein>
    <submittedName>
        <fullName evidence="2">Hint domain-containing protein</fullName>
    </submittedName>
</protein>
<dbReference type="Gene3D" id="2.170.16.10">
    <property type="entry name" value="Hedgehog/Intein (Hint) domain"/>
    <property type="match status" value="1"/>
</dbReference>
<dbReference type="EMBL" id="CP067134">
    <property type="protein sequence ID" value="WCR12495.1"/>
    <property type="molecule type" value="Genomic_DNA"/>
</dbReference>
<dbReference type="InterPro" id="IPR036844">
    <property type="entry name" value="Hint_dom_sf"/>
</dbReference>
<sequence>MVTLGQAVASGSSTARYIPWSANKYPFTLANPTLSTITIRDDDQVLNSRSYSPNETEQYLTTATTFGHGAGAQTVPAGTKISNFLASLIRDGQGNEFRALFPRDFSGPHGEELGGRHSVLILPQPKPDPVTGQPVYPTFDPTETFRFVRQITPTSGDGNAPTYPPPAAAPCFVAGTLIDTMFGPRAIETLAAGDMIRTRDNGMRWLSWVGSVRIGAAQLDLQPNLRPVRIRAGALADGVPARDLTVSPQHRILLRSATARRLFGEDEILVAAKHLIGLPGIEAICPAGGVTYWHMLFDGHEVVLSDGAWSESLFTGPQAMKVLGPAAQREILALFPHLSDPSFRPAGARRMLTGREGRQLAGRHARTSRQLVEES</sequence>
<dbReference type="InterPro" id="IPR028992">
    <property type="entry name" value="Hedgehog/Intein_dom"/>
</dbReference>
<dbReference type="Proteomes" id="UP001218412">
    <property type="component" value="Chromosome"/>
</dbReference>
<organism evidence="2 3">
    <name type="scientific">Paracoccus stylophorae</name>
    <dbReference type="NCBI Taxonomy" id="659350"/>
    <lineage>
        <taxon>Bacteria</taxon>
        <taxon>Pseudomonadati</taxon>
        <taxon>Pseudomonadota</taxon>
        <taxon>Alphaproteobacteria</taxon>
        <taxon>Rhodobacterales</taxon>
        <taxon>Paracoccaceae</taxon>
        <taxon>Paracoccus</taxon>
    </lineage>
</organism>
<evidence type="ECO:0000259" key="1">
    <source>
        <dbReference type="Pfam" id="PF13403"/>
    </source>
</evidence>